<dbReference type="AlphaFoldDB" id="Q7ULK8"/>
<dbReference type="EMBL" id="BX294149">
    <property type="protein sequence ID" value="CAD76261.1"/>
    <property type="molecule type" value="Genomic_DNA"/>
</dbReference>
<evidence type="ECO:0000313" key="2">
    <source>
        <dbReference type="Proteomes" id="UP000001025"/>
    </source>
</evidence>
<organism evidence="1 2">
    <name type="scientific">Rhodopirellula baltica (strain DSM 10527 / NCIMB 13988 / SH1)</name>
    <dbReference type="NCBI Taxonomy" id="243090"/>
    <lineage>
        <taxon>Bacteria</taxon>
        <taxon>Pseudomonadati</taxon>
        <taxon>Planctomycetota</taxon>
        <taxon>Planctomycetia</taxon>
        <taxon>Pirellulales</taxon>
        <taxon>Pirellulaceae</taxon>
        <taxon>Rhodopirellula</taxon>
    </lineage>
</organism>
<accession>Q7ULK8</accession>
<reference evidence="1 2" key="1">
    <citation type="journal article" date="2003" name="Proc. Natl. Acad. Sci. U.S.A.">
        <title>Complete genome sequence of the marine planctomycete Pirellula sp. strain 1.</title>
        <authorList>
            <person name="Gloeckner F.O."/>
            <person name="Kube M."/>
            <person name="Bauer M."/>
            <person name="Teeling H."/>
            <person name="Lombardot T."/>
            <person name="Ludwig W."/>
            <person name="Gade D."/>
            <person name="Beck A."/>
            <person name="Borzym K."/>
            <person name="Heitmann K."/>
            <person name="Rabus R."/>
            <person name="Schlesner H."/>
            <person name="Amann R."/>
            <person name="Reinhardt R."/>
        </authorList>
    </citation>
    <scope>NUCLEOTIDE SEQUENCE [LARGE SCALE GENOMIC DNA]</scope>
    <source>
        <strain evidence="2">DSM 10527 / NCIMB 13988 / SH1</strain>
    </source>
</reference>
<name>Q7ULK8_RHOBA</name>
<keyword evidence="2" id="KW-1185">Reference proteome</keyword>
<dbReference type="InParanoid" id="Q7ULK8"/>
<proteinExistence type="predicted"/>
<dbReference type="Proteomes" id="UP000001025">
    <property type="component" value="Chromosome"/>
</dbReference>
<dbReference type="HOGENOM" id="CLU_3204507_0_0_0"/>
<gene>
    <name evidence="1" type="ordered locus">RB9434</name>
</gene>
<sequence length="45" mass="4779">MVNALNLELASIGSVFCEPPLGVARSRKSAGSGRAFRLRSPFDLS</sequence>
<dbReference type="EnsemblBacteria" id="CAD76261">
    <property type="protein sequence ID" value="CAD76261"/>
    <property type="gene ID" value="RB9434"/>
</dbReference>
<evidence type="ECO:0000313" key="1">
    <source>
        <dbReference type="EMBL" id="CAD76261.1"/>
    </source>
</evidence>
<protein>
    <submittedName>
        <fullName evidence="1">Uncharacterized protein</fullName>
    </submittedName>
</protein>
<dbReference type="KEGG" id="rba:RB9434"/>